<dbReference type="AlphaFoldDB" id="A0AAE1GW71"/>
<evidence type="ECO:0000313" key="3">
    <source>
        <dbReference type="Proteomes" id="UP001219518"/>
    </source>
</evidence>
<reference evidence="2" key="1">
    <citation type="submission" date="2021-07" db="EMBL/GenBank/DDBJ databases">
        <authorList>
            <person name="Catto M.A."/>
            <person name="Jacobson A."/>
            <person name="Kennedy G."/>
            <person name="Labadie P."/>
            <person name="Hunt B.G."/>
            <person name="Srinivasan R."/>
        </authorList>
    </citation>
    <scope>NUCLEOTIDE SEQUENCE</scope>
    <source>
        <strain evidence="2">PL_HMW_Pooled</strain>
        <tissue evidence="2">Head</tissue>
    </source>
</reference>
<dbReference type="PANTHER" id="PTHR31569">
    <property type="entry name" value="SWIM-TYPE DOMAIN-CONTAINING PROTEIN"/>
    <property type="match status" value="1"/>
</dbReference>
<sequence>MLRDKLEEIKQRDPDAGLHIETDSTSDRENLTKFPEVLLMDTTYMINENRMPVSVIDVMDGEGEGLVVGYAFLSNESRDTLCSMLRYCVKDFSEIAAIKEVLPNVAVHICRFTLKRTLKKLAKGQPNKKECIEEKFDETYNNLRPIAASEMIQTFDKNWLKCQEA</sequence>
<evidence type="ECO:0000313" key="2">
    <source>
        <dbReference type="EMBL" id="KAK3910465.1"/>
    </source>
</evidence>
<dbReference type="Pfam" id="PF21056">
    <property type="entry name" value="ZSWIM1-3_RNaseH-like"/>
    <property type="match status" value="1"/>
</dbReference>
<evidence type="ECO:0000259" key="1">
    <source>
        <dbReference type="Pfam" id="PF21056"/>
    </source>
</evidence>
<dbReference type="PANTHER" id="PTHR31569:SF4">
    <property type="entry name" value="SWIM-TYPE DOMAIN-CONTAINING PROTEIN"/>
    <property type="match status" value="1"/>
</dbReference>
<name>A0AAE1GW71_9NEOP</name>
<comment type="caution">
    <text evidence="2">The sequence shown here is derived from an EMBL/GenBank/DDBJ whole genome shotgun (WGS) entry which is preliminary data.</text>
</comment>
<feature type="domain" description="ZSWIM1/3 RNaseH-like" evidence="1">
    <location>
        <begin position="25"/>
        <end position="86"/>
    </location>
</feature>
<organism evidence="2 3">
    <name type="scientific">Frankliniella fusca</name>
    <dbReference type="NCBI Taxonomy" id="407009"/>
    <lineage>
        <taxon>Eukaryota</taxon>
        <taxon>Metazoa</taxon>
        <taxon>Ecdysozoa</taxon>
        <taxon>Arthropoda</taxon>
        <taxon>Hexapoda</taxon>
        <taxon>Insecta</taxon>
        <taxon>Pterygota</taxon>
        <taxon>Neoptera</taxon>
        <taxon>Paraneoptera</taxon>
        <taxon>Thysanoptera</taxon>
        <taxon>Terebrantia</taxon>
        <taxon>Thripoidea</taxon>
        <taxon>Thripidae</taxon>
        <taxon>Frankliniella</taxon>
    </lineage>
</organism>
<gene>
    <name evidence="2" type="ORF">KUF71_020279</name>
</gene>
<accession>A0AAE1GW71</accession>
<proteinExistence type="predicted"/>
<reference evidence="2" key="2">
    <citation type="journal article" date="2023" name="BMC Genomics">
        <title>Pest status, molecular evolution, and epigenetic factors derived from the genome assembly of Frankliniella fusca, a thysanopteran phytovirus vector.</title>
        <authorList>
            <person name="Catto M.A."/>
            <person name="Labadie P.E."/>
            <person name="Jacobson A.L."/>
            <person name="Kennedy G.G."/>
            <person name="Srinivasan R."/>
            <person name="Hunt B.G."/>
        </authorList>
    </citation>
    <scope>NUCLEOTIDE SEQUENCE</scope>
    <source>
        <strain evidence="2">PL_HMW_Pooled</strain>
    </source>
</reference>
<protein>
    <submittedName>
        <fullName evidence="2">Protein FAR1-RELATED SEQUENCE 5</fullName>
    </submittedName>
</protein>
<dbReference type="Proteomes" id="UP001219518">
    <property type="component" value="Unassembled WGS sequence"/>
</dbReference>
<dbReference type="InterPro" id="IPR048324">
    <property type="entry name" value="ZSWIM1-3_RNaseH-like"/>
</dbReference>
<dbReference type="InterPro" id="IPR052579">
    <property type="entry name" value="Zinc_finger_SWIM"/>
</dbReference>
<keyword evidence="3" id="KW-1185">Reference proteome</keyword>
<dbReference type="EMBL" id="JAHWGI010000166">
    <property type="protein sequence ID" value="KAK3910465.1"/>
    <property type="molecule type" value="Genomic_DNA"/>
</dbReference>